<accession>A0AAV5JLN3</accession>
<dbReference type="Proteomes" id="UP001054252">
    <property type="component" value="Unassembled WGS sequence"/>
</dbReference>
<organism evidence="1 2">
    <name type="scientific">Rubroshorea leprosula</name>
    <dbReference type="NCBI Taxonomy" id="152421"/>
    <lineage>
        <taxon>Eukaryota</taxon>
        <taxon>Viridiplantae</taxon>
        <taxon>Streptophyta</taxon>
        <taxon>Embryophyta</taxon>
        <taxon>Tracheophyta</taxon>
        <taxon>Spermatophyta</taxon>
        <taxon>Magnoliopsida</taxon>
        <taxon>eudicotyledons</taxon>
        <taxon>Gunneridae</taxon>
        <taxon>Pentapetalae</taxon>
        <taxon>rosids</taxon>
        <taxon>malvids</taxon>
        <taxon>Malvales</taxon>
        <taxon>Dipterocarpaceae</taxon>
        <taxon>Rubroshorea</taxon>
    </lineage>
</organism>
<sequence length="180" mass="20655">MDTWQIIHIPDKPQVPPDQQPTVNVYAAVIELKLANSLVRRLNQIAPLENLRHVKRVQKKCLEGKTQLSVILCLACENETESNSIPQDVQELINSYQLSSYITKVSKYAPLSKEEWEEQCKLWPTSYHPPTYNIDGITGFSKEDAEFIFGFMKYTIELMKSSDSSVSILSFHHVVFSCLY</sequence>
<evidence type="ECO:0000313" key="1">
    <source>
        <dbReference type="EMBL" id="GKV12299.1"/>
    </source>
</evidence>
<dbReference type="AlphaFoldDB" id="A0AAV5JLN3"/>
<protein>
    <submittedName>
        <fullName evidence="1">Uncharacterized protein</fullName>
    </submittedName>
</protein>
<name>A0AAV5JLN3_9ROSI</name>
<keyword evidence="2" id="KW-1185">Reference proteome</keyword>
<dbReference type="EMBL" id="BPVZ01000036">
    <property type="protein sequence ID" value="GKV12299.1"/>
    <property type="molecule type" value="Genomic_DNA"/>
</dbReference>
<gene>
    <name evidence="1" type="ORF">SLEP1_g23466</name>
</gene>
<comment type="caution">
    <text evidence="1">The sequence shown here is derived from an EMBL/GenBank/DDBJ whole genome shotgun (WGS) entry which is preliminary data.</text>
</comment>
<proteinExistence type="predicted"/>
<evidence type="ECO:0000313" key="2">
    <source>
        <dbReference type="Proteomes" id="UP001054252"/>
    </source>
</evidence>
<reference evidence="1 2" key="1">
    <citation type="journal article" date="2021" name="Commun. Biol.">
        <title>The genome of Shorea leprosula (Dipterocarpaceae) highlights the ecological relevance of drought in aseasonal tropical rainforests.</title>
        <authorList>
            <person name="Ng K.K.S."/>
            <person name="Kobayashi M.J."/>
            <person name="Fawcett J.A."/>
            <person name="Hatakeyama M."/>
            <person name="Paape T."/>
            <person name="Ng C.H."/>
            <person name="Ang C.C."/>
            <person name="Tnah L.H."/>
            <person name="Lee C.T."/>
            <person name="Nishiyama T."/>
            <person name="Sese J."/>
            <person name="O'Brien M.J."/>
            <person name="Copetti D."/>
            <person name="Mohd Noor M.I."/>
            <person name="Ong R.C."/>
            <person name="Putra M."/>
            <person name="Sireger I.Z."/>
            <person name="Indrioko S."/>
            <person name="Kosugi Y."/>
            <person name="Izuno A."/>
            <person name="Isagi Y."/>
            <person name="Lee S.L."/>
            <person name="Shimizu K.K."/>
        </authorList>
    </citation>
    <scope>NUCLEOTIDE SEQUENCE [LARGE SCALE GENOMIC DNA]</scope>
    <source>
        <strain evidence="1">214</strain>
    </source>
</reference>